<name>A0A843UBP2_COLES</name>
<gene>
    <name evidence="1" type="ORF">Taro_011787</name>
</gene>
<evidence type="ECO:0000313" key="2">
    <source>
        <dbReference type="Proteomes" id="UP000652761"/>
    </source>
</evidence>
<accession>A0A843UBP2</accession>
<evidence type="ECO:0000313" key="1">
    <source>
        <dbReference type="EMBL" id="MQL79360.1"/>
    </source>
</evidence>
<dbReference type="EMBL" id="NMUH01000450">
    <property type="protein sequence ID" value="MQL79360.1"/>
    <property type="molecule type" value="Genomic_DNA"/>
</dbReference>
<dbReference type="AlphaFoldDB" id="A0A843UBP2"/>
<protein>
    <submittedName>
        <fullName evidence="1">Uncharacterized protein</fullName>
    </submittedName>
</protein>
<dbReference type="OrthoDB" id="805194at2759"/>
<sequence length="124" mass="14569">MRTNQFNEEQSSEEEQQGPNLRVHWCRRTTKIDDNQFWDADGCPFFVWVDDAYHNTLDLKHQLMSMESLFAKKLSLLERKVDILEAKIDMSLARNARGHSEYGLEDNGHYGVVTLYAIFDRLND</sequence>
<comment type="caution">
    <text evidence="1">The sequence shown here is derived from an EMBL/GenBank/DDBJ whole genome shotgun (WGS) entry which is preliminary data.</text>
</comment>
<keyword evidence="2" id="KW-1185">Reference proteome</keyword>
<organism evidence="1 2">
    <name type="scientific">Colocasia esculenta</name>
    <name type="common">Wild taro</name>
    <name type="synonym">Arum esculentum</name>
    <dbReference type="NCBI Taxonomy" id="4460"/>
    <lineage>
        <taxon>Eukaryota</taxon>
        <taxon>Viridiplantae</taxon>
        <taxon>Streptophyta</taxon>
        <taxon>Embryophyta</taxon>
        <taxon>Tracheophyta</taxon>
        <taxon>Spermatophyta</taxon>
        <taxon>Magnoliopsida</taxon>
        <taxon>Liliopsida</taxon>
        <taxon>Araceae</taxon>
        <taxon>Aroideae</taxon>
        <taxon>Colocasieae</taxon>
        <taxon>Colocasia</taxon>
    </lineage>
</organism>
<proteinExistence type="predicted"/>
<reference evidence="1" key="1">
    <citation type="submission" date="2017-07" db="EMBL/GenBank/DDBJ databases">
        <title>Taro Niue Genome Assembly and Annotation.</title>
        <authorList>
            <person name="Atibalentja N."/>
            <person name="Keating K."/>
            <person name="Fields C.J."/>
        </authorList>
    </citation>
    <scope>NUCLEOTIDE SEQUENCE</scope>
    <source>
        <strain evidence="1">Niue_2</strain>
        <tissue evidence="1">Leaf</tissue>
    </source>
</reference>
<dbReference type="Proteomes" id="UP000652761">
    <property type="component" value="Unassembled WGS sequence"/>
</dbReference>